<feature type="region of interest" description="Disordered" evidence="1">
    <location>
        <begin position="163"/>
        <end position="250"/>
    </location>
</feature>
<protein>
    <submittedName>
        <fullName evidence="2">Uncharacterized protein</fullName>
    </submittedName>
</protein>
<keyword evidence="3" id="KW-1185">Reference proteome</keyword>
<name>A0AA38R248_9PEZI</name>
<feature type="compositionally biased region" description="Polar residues" evidence="1">
    <location>
        <begin position="228"/>
        <end position="246"/>
    </location>
</feature>
<organism evidence="2 3">
    <name type="scientific">Pleurostoma richardsiae</name>
    <dbReference type="NCBI Taxonomy" id="41990"/>
    <lineage>
        <taxon>Eukaryota</taxon>
        <taxon>Fungi</taxon>
        <taxon>Dikarya</taxon>
        <taxon>Ascomycota</taxon>
        <taxon>Pezizomycotina</taxon>
        <taxon>Sordariomycetes</taxon>
        <taxon>Sordariomycetidae</taxon>
        <taxon>Calosphaeriales</taxon>
        <taxon>Pleurostomataceae</taxon>
        <taxon>Pleurostoma</taxon>
    </lineage>
</organism>
<sequence length="519" mass="56568">MAENESVSQFLDRFRILALTENPRSLWEESRLQHSCATGRDDFVFAAVEALPDNVISAVAEALFPFPLLRNDGKSCRTAVSCMGHLRKAANSWNTTPAAMCLLFDEAAWSRAGALSLCALRDRNPNLALKDVHDEFLKAQAQRKAATETLKLAIGILDNGVWVPDRPRRGPRRSERPTHADQDGATTHIRNASGRSSARRAGDLSLSAANSEAAEPSRDALAPAPSSGLRQGSEQSTNSRANQPEPNSHILDDEHVCTILALLSQFRPSTIAIKKWWPSEDRAITTSKDVYAAGVSSFVSSNGGLLLLPLRISQYRALAAIERSDAGTARIDLYGFPPEKAEEAEQLLEQFIRDFLHPHGIHMEVTSQRLPSAPTPPSSSGAAILIAAAHVVAGVILPPCVDHSLWQSILQAMLINEEDGASPAALPLPTAARLEPFTPSPMSLPVQTPPAPLFSPTAPDDFFRSREAAKTYYMDFCKKLSNSDMLSGCSYCLVKVLSRKTRGRRIGCAVLFGEFERLW</sequence>
<reference evidence="2" key="1">
    <citation type="submission" date="2022-07" db="EMBL/GenBank/DDBJ databases">
        <title>Fungi with potential for degradation of polypropylene.</title>
        <authorList>
            <person name="Gostincar C."/>
        </authorList>
    </citation>
    <scope>NUCLEOTIDE SEQUENCE</scope>
    <source>
        <strain evidence="2">EXF-13308</strain>
    </source>
</reference>
<evidence type="ECO:0000256" key="1">
    <source>
        <dbReference type="SAM" id="MobiDB-lite"/>
    </source>
</evidence>
<dbReference type="Proteomes" id="UP001174694">
    <property type="component" value="Unassembled WGS sequence"/>
</dbReference>
<gene>
    <name evidence="2" type="ORF">NKR23_g12257</name>
</gene>
<dbReference type="EMBL" id="JANBVO010000095">
    <property type="protein sequence ID" value="KAJ9130315.1"/>
    <property type="molecule type" value="Genomic_DNA"/>
</dbReference>
<feature type="compositionally biased region" description="Low complexity" evidence="1">
    <location>
        <begin position="203"/>
        <end position="214"/>
    </location>
</feature>
<comment type="caution">
    <text evidence="2">The sequence shown here is derived from an EMBL/GenBank/DDBJ whole genome shotgun (WGS) entry which is preliminary data.</text>
</comment>
<dbReference type="AlphaFoldDB" id="A0AA38R248"/>
<evidence type="ECO:0000313" key="3">
    <source>
        <dbReference type="Proteomes" id="UP001174694"/>
    </source>
</evidence>
<proteinExistence type="predicted"/>
<accession>A0AA38R248</accession>
<feature type="compositionally biased region" description="Basic and acidic residues" evidence="1">
    <location>
        <begin position="165"/>
        <end position="182"/>
    </location>
</feature>
<evidence type="ECO:0000313" key="2">
    <source>
        <dbReference type="EMBL" id="KAJ9130315.1"/>
    </source>
</evidence>